<comment type="caution">
    <text evidence="3">The sequence shown here is derived from an EMBL/GenBank/DDBJ whole genome shotgun (WGS) entry which is preliminary data.</text>
</comment>
<feature type="compositionally biased region" description="Basic and acidic residues" evidence="1">
    <location>
        <begin position="674"/>
        <end position="686"/>
    </location>
</feature>
<name>A0ABW7JI47_9NOCA</name>
<gene>
    <name evidence="3" type="ORF">ACHIPZ_05280</name>
</gene>
<dbReference type="EMBL" id="JBIMSO010000025">
    <property type="protein sequence ID" value="MFH5207628.1"/>
    <property type="molecule type" value="Genomic_DNA"/>
</dbReference>
<dbReference type="Gene3D" id="1.10.30.50">
    <property type="match status" value="1"/>
</dbReference>
<evidence type="ECO:0000259" key="2">
    <source>
        <dbReference type="Pfam" id="PF02720"/>
    </source>
</evidence>
<dbReference type="InterPro" id="IPR003615">
    <property type="entry name" value="HNH_nuc"/>
</dbReference>
<feature type="domain" description="DUF222" evidence="2">
    <location>
        <begin position="71"/>
        <end position="317"/>
    </location>
</feature>
<sequence>MFDIGGSAETEGPEEVRTYPLQISVADEFALLERYRVNENVNACSKVMAATDIWWTRMRTESDLVAAGAKVAVGNSVFAEIGAALGCSATTAHTMVDVGIELNSRFPRFYTAFDDGRLDYARVKVVCTTLTEASTKTIEKIEFLALCAAKILTPGPLRREIWRLWIEADPKEATEAREQSTKTDRTAYVRKGTAGLSWLSAAITDLEGVEADQLLDEIADTVCPEDSRTRNARRADGLMALLHGERSLRCDCRSTDCPTRDIDLTPRRGHLAQIVIDAKTLLGLGADPAHLGDGTPIDPDLARILAADATWQAILVELRSAAVAATGQDTDGDSSDSVGDHGDEPTKPTVTDPTADQYAGSDCTDDTDTADGGDGGDGGDGRASSDVIDPCAAAGSTIDDESEVEHDTDVDPEPVDPEPDSPPTEVEYLHYLRRGRKHRPGAIAHPTTTAPPCLHRARSVGKVIDDILTAIAEDASLRHGVHPDGHGGHLEPPPGALIYRPRAEVAELVRAAYPTCVFPNCTVPSRKCELDHRVPFNHPNPTTGGWTIFDNLQPLCKRHHDIKTWQLWTCTALAGGAILWTSPTHTPHITLPAHHNIVGAPQPEPSKPPPPNPAPVSYTDPLTAYEANELLYEPTWWETFADVDATATFADHDPYLRDRYREHLAIVSKRVGDGKAPWERNPEPTPEKAISSSHSVGSNALLGISTTAARKVYAIYQKCCAIKEQLLRQVDARHIGHL</sequence>
<feature type="region of interest" description="Disordered" evidence="1">
    <location>
        <begin position="597"/>
        <end position="619"/>
    </location>
</feature>
<evidence type="ECO:0000256" key="1">
    <source>
        <dbReference type="SAM" id="MobiDB-lite"/>
    </source>
</evidence>
<organism evidence="3 4">
    <name type="scientific">Antrihabitans spumae</name>
    <dbReference type="NCBI Taxonomy" id="3373370"/>
    <lineage>
        <taxon>Bacteria</taxon>
        <taxon>Bacillati</taxon>
        <taxon>Actinomycetota</taxon>
        <taxon>Actinomycetes</taxon>
        <taxon>Mycobacteriales</taxon>
        <taxon>Nocardiaceae</taxon>
        <taxon>Antrihabitans</taxon>
    </lineage>
</organism>
<proteinExistence type="predicted"/>
<reference evidence="3 4" key="1">
    <citation type="submission" date="2024-10" db="EMBL/GenBank/DDBJ databases">
        <authorList>
            <person name="Riesco R."/>
        </authorList>
    </citation>
    <scope>NUCLEOTIDE SEQUENCE [LARGE SCALE GENOMIC DNA]</scope>
    <source>
        <strain evidence="3 4">NCIMB 15449</strain>
    </source>
</reference>
<protein>
    <submittedName>
        <fullName evidence="3">DUF222 domain-containing protein</fullName>
    </submittedName>
</protein>
<dbReference type="Proteomes" id="UP001609175">
    <property type="component" value="Unassembled WGS sequence"/>
</dbReference>
<evidence type="ECO:0000313" key="3">
    <source>
        <dbReference type="EMBL" id="MFH5207628.1"/>
    </source>
</evidence>
<feature type="compositionally biased region" description="Pro residues" evidence="1">
    <location>
        <begin position="602"/>
        <end position="614"/>
    </location>
</feature>
<feature type="region of interest" description="Disordered" evidence="1">
    <location>
        <begin position="326"/>
        <end position="425"/>
    </location>
</feature>
<dbReference type="Pfam" id="PF02720">
    <property type="entry name" value="DUF222"/>
    <property type="match status" value="1"/>
</dbReference>
<dbReference type="InterPro" id="IPR003870">
    <property type="entry name" value="DUF222"/>
</dbReference>
<dbReference type="CDD" id="cd00085">
    <property type="entry name" value="HNHc"/>
    <property type="match status" value="1"/>
</dbReference>
<evidence type="ECO:0000313" key="4">
    <source>
        <dbReference type="Proteomes" id="UP001609175"/>
    </source>
</evidence>
<feature type="region of interest" description="Disordered" evidence="1">
    <location>
        <begin position="674"/>
        <end position="694"/>
    </location>
</feature>
<accession>A0ABW7JI47</accession>
<dbReference type="RefSeq" id="WP_395113053.1">
    <property type="nucleotide sequence ID" value="NZ_JBIMSO010000025.1"/>
</dbReference>
<feature type="compositionally biased region" description="Acidic residues" evidence="1">
    <location>
        <begin position="398"/>
        <end position="419"/>
    </location>
</feature>